<accession>A0A0J6F4J2</accession>
<protein>
    <submittedName>
        <fullName evidence="1">Uncharacterized protein</fullName>
    </submittedName>
</protein>
<reference evidence="1 2" key="1">
    <citation type="submission" date="2007-06" db="EMBL/GenBank/DDBJ databases">
        <title>The Genome Sequence of Coccidioides posadasii RMSCC_3488.</title>
        <authorList>
            <consortium name="Coccidioides Genome Resources Consortium"/>
            <consortium name="The Broad Institute Genome Sequencing Platform"/>
            <person name="Henn M.R."/>
            <person name="Sykes S."/>
            <person name="Young S."/>
            <person name="Jaffe D."/>
            <person name="Berlin A."/>
            <person name="Alvarez P."/>
            <person name="Butler J."/>
            <person name="Gnerre S."/>
            <person name="Grabherr M."/>
            <person name="Mauceli E."/>
            <person name="Brockman W."/>
            <person name="Kodira C."/>
            <person name="Alvarado L."/>
            <person name="Zeng Q."/>
            <person name="Crawford M."/>
            <person name="Antoine C."/>
            <person name="Devon K."/>
            <person name="Galgiani J."/>
            <person name="Orsborn K."/>
            <person name="Lewis M.L."/>
            <person name="Nusbaum C."/>
            <person name="Galagan J."/>
            <person name="Birren B."/>
        </authorList>
    </citation>
    <scope>NUCLEOTIDE SEQUENCE [LARGE SCALE GENOMIC DNA]</scope>
    <source>
        <strain evidence="1 2">RMSCC 3488</strain>
    </source>
</reference>
<dbReference type="EMBL" id="DS268109">
    <property type="protein sequence ID" value="KMM64180.1"/>
    <property type="molecule type" value="Genomic_DNA"/>
</dbReference>
<sequence length="137" mass="15016">MGYRRICQHARRIHSASAVITSWPSSSSIVAFNQDLIKLEPVDYTRFGKSRPTGPSAMLWAHMGKSFSGLMRTGGSRGLQSLFHVLPGQRSVLGAWGSSGDGSHHTVQIMSCRVGGEMARTLRTLFGRPFEDPANRN</sequence>
<dbReference type="AlphaFoldDB" id="A0A0J6F4J2"/>
<name>A0A0J6F4J2_COCPO</name>
<reference evidence="2" key="2">
    <citation type="journal article" date="2009" name="Genome Res.">
        <title>Comparative genomic analyses of the human fungal pathogens Coccidioides and their relatives.</title>
        <authorList>
            <person name="Sharpton T.J."/>
            <person name="Stajich J.E."/>
            <person name="Rounsley S.D."/>
            <person name="Gardner M.J."/>
            <person name="Wortman J.R."/>
            <person name="Jordar V.S."/>
            <person name="Maiti R."/>
            <person name="Kodira C.D."/>
            <person name="Neafsey D.E."/>
            <person name="Zeng Q."/>
            <person name="Hung C.-Y."/>
            <person name="McMahan C."/>
            <person name="Muszewska A."/>
            <person name="Grynberg M."/>
            <person name="Mandel M.A."/>
            <person name="Kellner E.M."/>
            <person name="Barker B.M."/>
            <person name="Galgiani J.N."/>
            <person name="Orbach M.J."/>
            <person name="Kirkland T.N."/>
            <person name="Cole G.T."/>
            <person name="Henn M.R."/>
            <person name="Birren B.W."/>
            <person name="Taylor J.W."/>
        </authorList>
    </citation>
    <scope>NUCLEOTIDE SEQUENCE [LARGE SCALE GENOMIC DNA]</scope>
    <source>
        <strain evidence="2">RMSCC 3488</strain>
    </source>
</reference>
<dbReference type="VEuPathDB" id="FungiDB:CPAG_00531"/>
<evidence type="ECO:0000313" key="2">
    <source>
        <dbReference type="Proteomes" id="UP000054567"/>
    </source>
</evidence>
<dbReference type="Proteomes" id="UP000054567">
    <property type="component" value="Unassembled WGS sequence"/>
</dbReference>
<organism evidence="1 2">
    <name type="scientific">Coccidioides posadasii RMSCC 3488</name>
    <dbReference type="NCBI Taxonomy" id="454284"/>
    <lineage>
        <taxon>Eukaryota</taxon>
        <taxon>Fungi</taxon>
        <taxon>Dikarya</taxon>
        <taxon>Ascomycota</taxon>
        <taxon>Pezizomycotina</taxon>
        <taxon>Eurotiomycetes</taxon>
        <taxon>Eurotiomycetidae</taxon>
        <taxon>Onygenales</taxon>
        <taxon>Onygenaceae</taxon>
        <taxon>Coccidioides</taxon>
    </lineage>
</organism>
<proteinExistence type="predicted"/>
<gene>
    <name evidence="1" type="ORF">CPAG_00531</name>
</gene>
<evidence type="ECO:0000313" key="1">
    <source>
        <dbReference type="EMBL" id="KMM64180.1"/>
    </source>
</evidence>
<reference evidence="2" key="3">
    <citation type="journal article" date="2010" name="Genome Res.">
        <title>Population genomic sequencing of Coccidioides fungi reveals recent hybridization and transposon control.</title>
        <authorList>
            <person name="Neafsey D.E."/>
            <person name="Barker B.M."/>
            <person name="Sharpton T.J."/>
            <person name="Stajich J.E."/>
            <person name="Park D.J."/>
            <person name="Whiston E."/>
            <person name="Hung C.-Y."/>
            <person name="McMahan C."/>
            <person name="White J."/>
            <person name="Sykes S."/>
            <person name="Heiman D."/>
            <person name="Young S."/>
            <person name="Zeng Q."/>
            <person name="Abouelleil A."/>
            <person name="Aftuck L."/>
            <person name="Bessette D."/>
            <person name="Brown A."/>
            <person name="FitzGerald M."/>
            <person name="Lui A."/>
            <person name="Macdonald J.P."/>
            <person name="Priest M."/>
            <person name="Orbach M.J."/>
            <person name="Galgiani J.N."/>
            <person name="Kirkland T.N."/>
            <person name="Cole G.T."/>
            <person name="Birren B.W."/>
            <person name="Henn M.R."/>
            <person name="Taylor J.W."/>
            <person name="Rounsley S.D."/>
        </authorList>
    </citation>
    <scope>NUCLEOTIDE SEQUENCE [LARGE SCALE GENOMIC DNA]</scope>
    <source>
        <strain evidence="2">RMSCC 3488</strain>
    </source>
</reference>